<dbReference type="InterPro" id="IPR006041">
    <property type="entry name" value="Pollen_Ole_e1_allergen"/>
</dbReference>
<evidence type="ECO:0000256" key="1">
    <source>
        <dbReference type="ARBA" id="ARBA00010049"/>
    </source>
</evidence>
<proteinExistence type="inferred from homology"/>
<reference evidence="4 5" key="1">
    <citation type="journal article" date="2023" name="G3 (Bethesda)">
        <title>A chromosome-length genome assembly and annotation of blackberry (Rubus argutus, cv. 'Hillquist').</title>
        <authorList>
            <person name="Bruna T."/>
            <person name="Aryal R."/>
            <person name="Dudchenko O."/>
            <person name="Sargent D.J."/>
            <person name="Mead D."/>
            <person name="Buti M."/>
            <person name="Cavallini A."/>
            <person name="Hytonen T."/>
            <person name="Andres J."/>
            <person name="Pham M."/>
            <person name="Weisz D."/>
            <person name="Mascagni F."/>
            <person name="Usai G."/>
            <person name="Natali L."/>
            <person name="Bassil N."/>
            <person name="Fernandez G.E."/>
            <person name="Lomsadze A."/>
            <person name="Armour M."/>
            <person name="Olukolu B."/>
            <person name="Poorten T."/>
            <person name="Britton C."/>
            <person name="Davik J."/>
            <person name="Ashrafi H."/>
            <person name="Aiden E.L."/>
            <person name="Borodovsky M."/>
            <person name="Worthington M."/>
        </authorList>
    </citation>
    <scope>NUCLEOTIDE SEQUENCE [LARGE SCALE GENOMIC DNA]</scope>
    <source>
        <strain evidence="4">PI 553951</strain>
    </source>
</reference>
<feature type="signal peptide" evidence="3">
    <location>
        <begin position="1"/>
        <end position="26"/>
    </location>
</feature>
<comment type="similarity">
    <text evidence="1">Belongs to the Ole e I family.</text>
</comment>
<organism evidence="4 5">
    <name type="scientific">Rubus argutus</name>
    <name type="common">Southern blackberry</name>
    <dbReference type="NCBI Taxonomy" id="59490"/>
    <lineage>
        <taxon>Eukaryota</taxon>
        <taxon>Viridiplantae</taxon>
        <taxon>Streptophyta</taxon>
        <taxon>Embryophyta</taxon>
        <taxon>Tracheophyta</taxon>
        <taxon>Spermatophyta</taxon>
        <taxon>Magnoliopsida</taxon>
        <taxon>eudicotyledons</taxon>
        <taxon>Gunneridae</taxon>
        <taxon>Pentapetalae</taxon>
        <taxon>rosids</taxon>
        <taxon>fabids</taxon>
        <taxon>Rosales</taxon>
        <taxon>Rosaceae</taxon>
        <taxon>Rosoideae</taxon>
        <taxon>Rosoideae incertae sedis</taxon>
        <taxon>Rubus</taxon>
    </lineage>
</organism>
<sequence>MAKPSSTSMLASSALCFLSLLRFSHCQDDATATGAATASGDGRLQVEGMVYCDSCHVQKITTISGMIAGAKVKLECKGSGGTKSYEGMTDQYGNYHVQVEGKNDVCEISLVSSGDPNCATVSPNSRVTLNLKDDQGMVAPKRVADPISFMIKAPLPNCAEILKQETQVS</sequence>
<dbReference type="AlphaFoldDB" id="A0AAW1XJ15"/>
<evidence type="ECO:0000256" key="3">
    <source>
        <dbReference type="SAM" id="SignalP"/>
    </source>
</evidence>
<evidence type="ECO:0000256" key="2">
    <source>
        <dbReference type="ARBA" id="ARBA00023157"/>
    </source>
</evidence>
<feature type="chain" id="PRO_5043508912" evidence="3">
    <location>
        <begin position="27"/>
        <end position="169"/>
    </location>
</feature>
<comment type="caution">
    <text evidence="4">The sequence shown here is derived from an EMBL/GenBank/DDBJ whole genome shotgun (WGS) entry which is preliminary data.</text>
</comment>
<gene>
    <name evidence="4" type="ORF">M0R45_013408</name>
</gene>
<evidence type="ECO:0000313" key="5">
    <source>
        <dbReference type="Proteomes" id="UP001457282"/>
    </source>
</evidence>
<dbReference type="PANTHER" id="PTHR31614:SF2">
    <property type="entry name" value="F28N24.16 PROTEIN"/>
    <property type="match status" value="1"/>
</dbReference>
<keyword evidence="2" id="KW-1015">Disulfide bond</keyword>
<dbReference type="PANTHER" id="PTHR31614">
    <property type="entry name" value="PROTEIN DOWNSTREAM OF FLC-RELATED"/>
    <property type="match status" value="1"/>
</dbReference>
<accession>A0AAW1XJ15</accession>
<name>A0AAW1XJ15_RUBAR</name>
<keyword evidence="5" id="KW-1185">Reference proteome</keyword>
<protein>
    <submittedName>
        <fullName evidence="4">Uncharacterized protein</fullName>
    </submittedName>
</protein>
<dbReference type="Pfam" id="PF01190">
    <property type="entry name" value="Pollen_Ole_e_1"/>
    <property type="match status" value="1"/>
</dbReference>
<keyword evidence="3" id="KW-0732">Signal</keyword>
<evidence type="ECO:0000313" key="4">
    <source>
        <dbReference type="EMBL" id="KAK9936574.1"/>
    </source>
</evidence>
<dbReference type="EMBL" id="JBEDUW010000003">
    <property type="protein sequence ID" value="KAK9936574.1"/>
    <property type="molecule type" value="Genomic_DNA"/>
</dbReference>
<dbReference type="Proteomes" id="UP001457282">
    <property type="component" value="Unassembled WGS sequence"/>
</dbReference>